<dbReference type="AlphaFoldDB" id="A0AA40I5R8"/>
<evidence type="ECO:0000256" key="1">
    <source>
        <dbReference type="SAM" id="MobiDB-lite"/>
    </source>
</evidence>
<gene>
    <name evidence="2" type="ORF">QTO34_016201</name>
</gene>
<evidence type="ECO:0000313" key="3">
    <source>
        <dbReference type="Proteomes" id="UP001177744"/>
    </source>
</evidence>
<evidence type="ECO:0000313" key="2">
    <source>
        <dbReference type="EMBL" id="KAK1343421.1"/>
    </source>
</evidence>
<accession>A0AA40I5R8</accession>
<comment type="caution">
    <text evidence="2">The sequence shown here is derived from an EMBL/GenBank/DDBJ whole genome shotgun (WGS) entry which is preliminary data.</text>
</comment>
<proteinExistence type="predicted"/>
<sequence length="340" mass="37284">MPLWWQYWTADTTCRNTARASPSFIWPYFSKYSKPQVLMAVLQRDLPENTLALPVNAFNEVHGEHVHHGKLLSNIEAQTVASISMTLVRPGNKEQYNAITTWIHFIGSSKCFILGMRPPQRPRVIRNGYACAEQPREGRDACIIAMAMMQAFHTAPAAQDLWAAWEGGKAVPGPERKGGAPLSQKPGSQLLNSLVLSNHDITKFVRIIPPRTCDSGGKRHFFHELAEQKLPRSSGLARMQNQHGGGHAHFQKVQKPSQDKSLQEVGLSLQLDILSTATEAGEAPTTAAALTSHGRDAGTSLLHTTYSCETPKPYHMEQPLGPASAVCAAILMAICVRIAP</sequence>
<keyword evidence="3" id="KW-1185">Reference proteome</keyword>
<organism evidence="2 3">
    <name type="scientific">Cnephaeus nilssonii</name>
    <name type="common">Northern bat</name>
    <name type="synonym">Eptesicus nilssonii</name>
    <dbReference type="NCBI Taxonomy" id="3371016"/>
    <lineage>
        <taxon>Eukaryota</taxon>
        <taxon>Metazoa</taxon>
        <taxon>Chordata</taxon>
        <taxon>Craniata</taxon>
        <taxon>Vertebrata</taxon>
        <taxon>Euteleostomi</taxon>
        <taxon>Mammalia</taxon>
        <taxon>Eutheria</taxon>
        <taxon>Laurasiatheria</taxon>
        <taxon>Chiroptera</taxon>
        <taxon>Yangochiroptera</taxon>
        <taxon>Vespertilionidae</taxon>
        <taxon>Cnephaeus</taxon>
    </lineage>
</organism>
<reference evidence="2" key="1">
    <citation type="submission" date="2023-06" db="EMBL/GenBank/DDBJ databases">
        <title>Reference genome for the Northern bat (Eptesicus nilssonii), a most northern bat species.</title>
        <authorList>
            <person name="Laine V.N."/>
            <person name="Pulliainen A.T."/>
            <person name="Lilley T.M."/>
        </authorList>
    </citation>
    <scope>NUCLEOTIDE SEQUENCE</scope>
    <source>
        <strain evidence="2">BLF_Eptnil</strain>
        <tissue evidence="2">Kidney</tissue>
    </source>
</reference>
<dbReference type="Proteomes" id="UP001177744">
    <property type="component" value="Unassembled WGS sequence"/>
</dbReference>
<name>A0AA40I5R8_CNENI</name>
<feature type="region of interest" description="Disordered" evidence="1">
    <location>
        <begin position="238"/>
        <end position="261"/>
    </location>
</feature>
<protein>
    <submittedName>
        <fullName evidence="2">Uncharacterized protein</fullName>
    </submittedName>
</protein>
<dbReference type="EMBL" id="JAULJE010000005">
    <property type="protein sequence ID" value="KAK1343421.1"/>
    <property type="molecule type" value="Genomic_DNA"/>
</dbReference>